<evidence type="ECO:0000259" key="1">
    <source>
        <dbReference type="Pfam" id="PF01612"/>
    </source>
</evidence>
<dbReference type="Proteomes" id="UP000757232">
    <property type="component" value="Unassembled WGS sequence"/>
</dbReference>
<dbReference type="Pfam" id="PF01612">
    <property type="entry name" value="DNA_pol_A_exo1"/>
    <property type="match status" value="1"/>
</dbReference>
<dbReference type="GO" id="GO:0003676">
    <property type="term" value="F:nucleic acid binding"/>
    <property type="evidence" value="ECO:0007669"/>
    <property type="project" value="InterPro"/>
</dbReference>
<comment type="caution">
    <text evidence="2">The sequence shown here is derived from an EMBL/GenBank/DDBJ whole genome shotgun (WGS) entry which is preliminary data.</text>
</comment>
<dbReference type="InterPro" id="IPR036397">
    <property type="entry name" value="RNaseH_sf"/>
</dbReference>
<keyword evidence="3" id="KW-1185">Reference proteome</keyword>
<gene>
    <name evidence="2" type="ORF">A7U60_g4184</name>
</gene>
<dbReference type="GO" id="GO:0008408">
    <property type="term" value="F:3'-5' exonuclease activity"/>
    <property type="evidence" value="ECO:0007669"/>
    <property type="project" value="InterPro"/>
</dbReference>
<organism evidence="2 3">
    <name type="scientific">Sanghuangporus baumii</name>
    <name type="common">Phellinus baumii</name>
    <dbReference type="NCBI Taxonomy" id="108892"/>
    <lineage>
        <taxon>Eukaryota</taxon>
        <taxon>Fungi</taxon>
        <taxon>Dikarya</taxon>
        <taxon>Basidiomycota</taxon>
        <taxon>Agaricomycotina</taxon>
        <taxon>Agaricomycetes</taxon>
        <taxon>Hymenochaetales</taxon>
        <taxon>Hymenochaetaceae</taxon>
        <taxon>Sanghuangporus</taxon>
    </lineage>
</organism>
<dbReference type="PANTHER" id="PTHR46814">
    <property type="entry name" value="EGALITARIAN, ISOFORM B"/>
    <property type="match status" value="1"/>
</dbReference>
<reference evidence="2" key="1">
    <citation type="submission" date="2016-06" db="EMBL/GenBank/DDBJ databases">
        <title>Draft Genome sequence of the fungus Inonotus baumii.</title>
        <authorList>
            <person name="Zhu H."/>
            <person name="Lin W."/>
        </authorList>
    </citation>
    <scope>NUCLEOTIDE SEQUENCE</scope>
    <source>
        <strain evidence="2">821</strain>
    </source>
</reference>
<dbReference type="GO" id="GO:0006139">
    <property type="term" value="P:nucleobase-containing compound metabolic process"/>
    <property type="evidence" value="ECO:0007669"/>
    <property type="project" value="InterPro"/>
</dbReference>
<dbReference type="PANTHER" id="PTHR46814:SF1">
    <property type="entry name" value="EGALITARIAN, ISOFORM B"/>
    <property type="match status" value="1"/>
</dbReference>
<proteinExistence type="predicted"/>
<dbReference type="SUPFAM" id="SSF53098">
    <property type="entry name" value="Ribonuclease H-like"/>
    <property type="match status" value="1"/>
</dbReference>
<dbReference type="InterPro" id="IPR002562">
    <property type="entry name" value="3'-5'_exonuclease_dom"/>
</dbReference>
<dbReference type="EMBL" id="LNZH02000173">
    <property type="protein sequence ID" value="OCB88709.1"/>
    <property type="molecule type" value="Genomic_DNA"/>
</dbReference>
<dbReference type="OrthoDB" id="26838at2759"/>
<name>A0A9Q5HZF5_SANBA</name>
<accession>A0A9Q5HZF5</accession>
<sequence>MFTLCTTAESISLALEKLLDAEYVFLDCEGRDLGCAPGALSLISIGTPHAAEVYLFDVLALPQDSLQLLFNSILSLTPSARAKTKVVWDGRMDYVELFYSHSCPIENVLDLQLIDVLSRAKRGETEHRRLCRFVRRTFPMSEVRKLQLEEVYVLNGMDDAMREHKIDGVEMKNGKFPKLLIIPEFYSSMSIGYIQHLSKSFTQTIYPRYGCSVLFRTNFLIMQPAISNA</sequence>
<feature type="domain" description="3'-5' exonuclease" evidence="1">
    <location>
        <begin position="6"/>
        <end position="113"/>
    </location>
</feature>
<evidence type="ECO:0000313" key="2">
    <source>
        <dbReference type="EMBL" id="OCB88709.1"/>
    </source>
</evidence>
<dbReference type="Gene3D" id="3.30.420.10">
    <property type="entry name" value="Ribonuclease H-like superfamily/Ribonuclease H"/>
    <property type="match status" value="1"/>
</dbReference>
<dbReference type="InterPro" id="IPR012337">
    <property type="entry name" value="RNaseH-like_sf"/>
</dbReference>
<evidence type="ECO:0000313" key="3">
    <source>
        <dbReference type="Proteomes" id="UP000757232"/>
    </source>
</evidence>
<protein>
    <recommendedName>
        <fullName evidence="1">3'-5' exonuclease domain-containing protein</fullName>
    </recommendedName>
</protein>
<dbReference type="AlphaFoldDB" id="A0A9Q5HZF5"/>